<keyword evidence="1" id="KW-0805">Transcription regulation</keyword>
<organism evidence="5 6">
    <name type="scientific">Colwellia marinimaniae</name>
    <dbReference type="NCBI Taxonomy" id="1513592"/>
    <lineage>
        <taxon>Bacteria</taxon>
        <taxon>Pseudomonadati</taxon>
        <taxon>Pseudomonadota</taxon>
        <taxon>Gammaproteobacteria</taxon>
        <taxon>Alteromonadales</taxon>
        <taxon>Colwelliaceae</taxon>
        <taxon>Colwellia</taxon>
    </lineage>
</organism>
<dbReference type="SUPFAM" id="SSF46785">
    <property type="entry name" value="Winged helix' DNA-binding domain"/>
    <property type="match status" value="1"/>
</dbReference>
<dbReference type="PROSITE" id="PS51063">
    <property type="entry name" value="HTH_CRP_2"/>
    <property type="match status" value="1"/>
</dbReference>
<dbReference type="InterPro" id="IPR036390">
    <property type="entry name" value="WH_DNA-bd_sf"/>
</dbReference>
<protein>
    <recommendedName>
        <fullName evidence="4">HTH crp-type domain-containing protein</fullName>
    </recommendedName>
</protein>
<keyword evidence="3" id="KW-0804">Transcription</keyword>
<evidence type="ECO:0000313" key="5">
    <source>
        <dbReference type="EMBL" id="GAW95969.1"/>
    </source>
</evidence>
<dbReference type="InterPro" id="IPR018490">
    <property type="entry name" value="cNMP-bd_dom_sf"/>
</dbReference>
<dbReference type="Gene3D" id="2.60.120.10">
    <property type="entry name" value="Jelly Rolls"/>
    <property type="match status" value="1"/>
</dbReference>
<keyword evidence="6" id="KW-1185">Reference proteome</keyword>
<proteinExistence type="predicted"/>
<keyword evidence="2" id="KW-0238">DNA-binding</keyword>
<evidence type="ECO:0000259" key="4">
    <source>
        <dbReference type="PROSITE" id="PS51063"/>
    </source>
</evidence>
<evidence type="ECO:0000256" key="2">
    <source>
        <dbReference type="ARBA" id="ARBA00023125"/>
    </source>
</evidence>
<dbReference type="Proteomes" id="UP000197068">
    <property type="component" value="Unassembled WGS sequence"/>
</dbReference>
<gene>
    <name evidence="5" type="ORF">MTCD1_01575</name>
</gene>
<dbReference type="SUPFAM" id="SSF51206">
    <property type="entry name" value="cAMP-binding domain-like"/>
    <property type="match status" value="1"/>
</dbReference>
<evidence type="ECO:0000256" key="3">
    <source>
        <dbReference type="ARBA" id="ARBA00023163"/>
    </source>
</evidence>
<dbReference type="EMBL" id="BDQM01000010">
    <property type="protein sequence ID" value="GAW95969.1"/>
    <property type="molecule type" value="Genomic_DNA"/>
</dbReference>
<accession>A0ABQ0MUB6</accession>
<comment type="caution">
    <text evidence="5">The sequence shown here is derived from an EMBL/GenBank/DDBJ whole genome shotgun (WGS) entry which is preliminary data.</text>
</comment>
<dbReference type="SMART" id="SM00419">
    <property type="entry name" value="HTH_CRP"/>
    <property type="match status" value="1"/>
</dbReference>
<dbReference type="RefSeq" id="WP_057181467.1">
    <property type="nucleotide sequence ID" value="NZ_BDQM01000010.1"/>
</dbReference>
<feature type="domain" description="HTH crp-type" evidence="4">
    <location>
        <begin position="143"/>
        <end position="213"/>
    </location>
</feature>
<dbReference type="Pfam" id="PF13545">
    <property type="entry name" value="HTH_Crp_2"/>
    <property type="match status" value="1"/>
</dbReference>
<evidence type="ECO:0000256" key="1">
    <source>
        <dbReference type="ARBA" id="ARBA00023015"/>
    </source>
</evidence>
<evidence type="ECO:0000313" key="6">
    <source>
        <dbReference type="Proteomes" id="UP000197068"/>
    </source>
</evidence>
<sequence>MTSTRSSNTLLQDIPPQLLNYFEEEDFKTTTLKKVKLTTGFFNFSGLIYLKKGRFSFSLPQRNLDTLYSFIIEQNGWFGGLTLMQLPHPFLLINEIEPVELLYIPKDRLTKIADAHPLIYKWLLNIAAHNIPQWLQVPIIALSNKNIRVLYCLATLLPLNKRDFSLIEIDASQQKISDICGLSRPRVNQVLKKLEQQELIKVQHKKIIIQSTTALFKLLDEANLCFYDPRE</sequence>
<dbReference type="InterPro" id="IPR012318">
    <property type="entry name" value="HTH_CRP"/>
</dbReference>
<dbReference type="InterPro" id="IPR014710">
    <property type="entry name" value="RmlC-like_jellyroll"/>
</dbReference>
<name>A0ABQ0MUB6_9GAMM</name>
<reference evidence="5 6" key="1">
    <citation type="submission" date="2017-06" db="EMBL/GenBank/DDBJ databases">
        <title>Whole Genome Sequences of Colwellia marinimaniae MTCD1.</title>
        <authorList>
            <person name="Kusumoto H."/>
            <person name="Inoue M."/>
            <person name="Tanikawa K."/>
            <person name="Maeji H."/>
            <person name="Cameron J.H."/>
            <person name="Bartlett D.H."/>
        </authorList>
    </citation>
    <scope>NUCLEOTIDE SEQUENCE [LARGE SCALE GENOMIC DNA]</scope>
    <source>
        <strain evidence="5 6">MTCD1</strain>
    </source>
</reference>